<dbReference type="GO" id="GO:0000981">
    <property type="term" value="F:DNA-binding transcription factor activity, RNA polymerase II-specific"/>
    <property type="evidence" value="ECO:0007669"/>
    <property type="project" value="InterPro"/>
</dbReference>
<sequence length="443" mass="46363">MRSMQCGDGRCECIHIGAGARSRARTYIYKGVLGLRAREAEAATRSRIQDTLCFRPFSVCRSRDMIPIAIQNSKHQSLPPLLLPDVARTGPATMHTFYDNFRDPFRAVGGAGSARGGGGGGVGVTLRGGAGLGGGFAAELGAARHPGRLLLNDPLPRAPPVLPGVGAGGLESLARLAAVSSDSYLARPAPLAAPVAVAGPALPTAPTVARAVAPVARTPDVPAVPASHTPPMSGPVTARSPPVRRARSPSSPRAQRAAPSAKRQRIGPSCDSCRLKKIKCDASVEVLFQDEAVVAFNGDRHESLHVTMTSAEARSALPSHVWDALPPHIRDALEAQDVRRGEVVRHVDKIVFFRACASCTRRTASSGSGSGREPDSDSGAGSAPTSPVVDSDGKADARSESCCSFSKGFTRSDINVFTRLQKQLGARGQLADFTVADYRAIGY</sequence>
<evidence type="ECO:0000256" key="1">
    <source>
        <dbReference type="SAM" id="MobiDB-lite"/>
    </source>
</evidence>
<reference evidence="3" key="1">
    <citation type="submission" date="2015-10" db="EMBL/GenBank/DDBJ databases">
        <authorList>
            <person name="Devillers H."/>
        </authorList>
    </citation>
    <scope>NUCLEOTIDE SEQUENCE [LARGE SCALE GENOMIC DNA]</scope>
</reference>
<proteinExistence type="predicted"/>
<evidence type="ECO:0000313" key="2">
    <source>
        <dbReference type="EMBL" id="CUS22677.1"/>
    </source>
</evidence>
<protein>
    <submittedName>
        <fullName evidence="2">LAQU0S06e03488g1_1</fullName>
    </submittedName>
</protein>
<evidence type="ECO:0000313" key="3">
    <source>
        <dbReference type="Proteomes" id="UP000236544"/>
    </source>
</evidence>
<dbReference type="Proteomes" id="UP000236544">
    <property type="component" value="Unassembled WGS sequence"/>
</dbReference>
<feature type="region of interest" description="Disordered" evidence="1">
    <location>
        <begin position="220"/>
        <end position="268"/>
    </location>
</feature>
<accession>A0A0P1KU86</accession>
<organism evidence="2 3">
    <name type="scientific">Lachancea quebecensis</name>
    <dbReference type="NCBI Taxonomy" id="1654605"/>
    <lineage>
        <taxon>Eukaryota</taxon>
        <taxon>Fungi</taxon>
        <taxon>Dikarya</taxon>
        <taxon>Ascomycota</taxon>
        <taxon>Saccharomycotina</taxon>
        <taxon>Saccharomycetes</taxon>
        <taxon>Saccharomycetales</taxon>
        <taxon>Saccharomycetaceae</taxon>
        <taxon>Lachancea</taxon>
    </lineage>
</organism>
<dbReference type="OrthoDB" id="4036575at2759"/>
<dbReference type="SUPFAM" id="SSF57701">
    <property type="entry name" value="Zn2/Cys6 DNA-binding domain"/>
    <property type="match status" value="1"/>
</dbReference>
<feature type="region of interest" description="Disordered" evidence="1">
    <location>
        <begin position="362"/>
        <end position="395"/>
    </location>
</feature>
<dbReference type="EMBL" id="LN890530">
    <property type="protein sequence ID" value="CUS22677.1"/>
    <property type="molecule type" value="Genomic_DNA"/>
</dbReference>
<keyword evidence="3" id="KW-1185">Reference proteome</keyword>
<dbReference type="GO" id="GO:0008270">
    <property type="term" value="F:zinc ion binding"/>
    <property type="evidence" value="ECO:0007669"/>
    <property type="project" value="InterPro"/>
</dbReference>
<gene>
    <name evidence="2" type="ORF">LAQU0_S06e03488g</name>
</gene>
<name>A0A0P1KU86_9SACH</name>
<dbReference type="InterPro" id="IPR001138">
    <property type="entry name" value="Zn2Cys6_DnaBD"/>
</dbReference>
<feature type="compositionally biased region" description="Low complexity" evidence="1">
    <location>
        <begin position="248"/>
        <end position="261"/>
    </location>
</feature>
<dbReference type="InterPro" id="IPR036864">
    <property type="entry name" value="Zn2-C6_fun-type_DNA-bd_sf"/>
</dbReference>
<dbReference type="CDD" id="cd00067">
    <property type="entry name" value="GAL4"/>
    <property type="match status" value="1"/>
</dbReference>
<dbReference type="AlphaFoldDB" id="A0A0P1KU86"/>